<evidence type="ECO:0000313" key="12">
    <source>
        <dbReference type="Proteomes" id="UP000248795"/>
    </source>
</evidence>
<keyword evidence="4 9" id="KW-0812">Transmembrane</keyword>
<accession>A0A2W2AXH7</accession>
<comment type="similarity">
    <text evidence="9">Belongs to the Ca(2+):cation antiporter (CaCA) (TC 2.A.19) family.</text>
</comment>
<evidence type="ECO:0000256" key="4">
    <source>
        <dbReference type="ARBA" id="ARBA00022692"/>
    </source>
</evidence>
<evidence type="ECO:0000259" key="10">
    <source>
        <dbReference type="Pfam" id="PF01699"/>
    </source>
</evidence>
<organism evidence="11 12">
    <name type="scientific">Aestuariivirga litoralis</name>
    <dbReference type="NCBI Taxonomy" id="2650924"/>
    <lineage>
        <taxon>Bacteria</taxon>
        <taxon>Pseudomonadati</taxon>
        <taxon>Pseudomonadota</taxon>
        <taxon>Alphaproteobacteria</taxon>
        <taxon>Hyphomicrobiales</taxon>
        <taxon>Aestuariivirgaceae</taxon>
        <taxon>Aestuariivirga</taxon>
    </lineage>
</organism>
<feature type="domain" description="Sodium/calcium exchanger membrane region" evidence="10">
    <location>
        <begin position="210"/>
        <end position="353"/>
    </location>
</feature>
<comment type="caution">
    <text evidence="11">The sequence shown here is derived from an EMBL/GenBank/DDBJ whole genome shotgun (WGS) entry which is preliminary data.</text>
</comment>
<keyword evidence="3 9" id="KW-0109">Calcium transport</keyword>
<keyword evidence="7 9" id="KW-0406">Ion transport</keyword>
<evidence type="ECO:0000256" key="2">
    <source>
        <dbReference type="ARBA" id="ARBA00022448"/>
    </source>
</evidence>
<keyword evidence="12" id="KW-1185">Reference proteome</keyword>
<dbReference type="RefSeq" id="WP_111197686.1">
    <property type="nucleotide sequence ID" value="NZ_QKVK01000003.1"/>
</dbReference>
<evidence type="ECO:0000256" key="3">
    <source>
        <dbReference type="ARBA" id="ARBA00022568"/>
    </source>
</evidence>
<protein>
    <recommendedName>
        <fullName evidence="9">Ca(2+)/H(+) antiporter</fullName>
    </recommendedName>
</protein>
<dbReference type="Proteomes" id="UP000248795">
    <property type="component" value="Unassembled WGS sequence"/>
</dbReference>
<dbReference type="GO" id="GO:0015369">
    <property type="term" value="F:calcium:proton antiporter activity"/>
    <property type="evidence" value="ECO:0007669"/>
    <property type="project" value="UniProtKB-UniRule"/>
</dbReference>
<sequence>MGKLLGAIRDNKVLWLLPVVPAPLIAEAAAPGAHTLTFLLAILAIVPLAALLSLATEQVAARTGDTIGGLLNATLGNLTELLIALAALQAGEYLLVKATIAGAIVTNALFMTGMSFLLGGLRHHVQEFNRGAARLQVALLFLAAFGLMVPSALADMDSQSLPSSLSVAIAVILLAGYGFSLVFTLGTHREYFAAAAHEAEEGAVWPLGLAIGVLLGTTVVVALVSEVFVASLTGASAALGLSPAFVGFVVVAIVGAAAEMTAAFAAARRNRLDLSLGISFGSAVQIALFVAPVLVLLSHVIGPQPMSLQFWPGAVVMIFVATLTAALTAASGHAAWFIGLLMLMIYAIFGVTLFILPPT</sequence>
<name>A0A2W2AXH7_9HYPH</name>
<keyword evidence="6 9" id="KW-1133">Transmembrane helix</keyword>
<dbReference type="Gene3D" id="1.20.1420.30">
    <property type="entry name" value="NCX, central ion-binding region"/>
    <property type="match status" value="2"/>
</dbReference>
<dbReference type="InterPro" id="IPR044880">
    <property type="entry name" value="NCX_ion-bd_dom_sf"/>
</dbReference>
<keyword evidence="9" id="KW-0050">Antiport</keyword>
<comment type="subcellular location">
    <subcellularLocation>
        <location evidence="1">Endomembrane system</location>
        <topology evidence="1">Multi-pass membrane protein</topology>
    </subcellularLocation>
</comment>
<evidence type="ECO:0000256" key="1">
    <source>
        <dbReference type="ARBA" id="ARBA00004127"/>
    </source>
</evidence>
<keyword evidence="2 9" id="KW-0813">Transport</keyword>
<feature type="transmembrane region" description="Helical" evidence="9">
    <location>
        <begin position="308"/>
        <end position="327"/>
    </location>
</feature>
<feature type="transmembrane region" description="Helical" evidence="9">
    <location>
        <begin position="38"/>
        <end position="55"/>
    </location>
</feature>
<feature type="transmembrane region" description="Helical" evidence="9">
    <location>
        <begin position="278"/>
        <end position="302"/>
    </location>
</feature>
<dbReference type="PANTHER" id="PTHR31503">
    <property type="entry name" value="VACUOLAR CALCIUM ION TRANSPORTER"/>
    <property type="match status" value="1"/>
</dbReference>
<feature type="transmembrane region" description="Helical" evidence="9">
    <location>
        <begin position="244"/>
        <end position="266"/>
    </location>
</feature>
<comment type="caution">
    <text evidence="9">Lacks conserved residue(s) required for the propagation of feature annotation.</text>
</comment>
<dbReference type="GO" id="GO:0006874">
    <property type="term" value="P:intracellular calcium ion homeostasis"/>
    <property type="evidence" value="ECO:0007669"/>
    <property type="project" value="TreeGrafter"/>
</dbReference>
<dbReference type="EMBL" id="QKVK01000003">
    <property type="protein sequence ID" value="PZF77320.1"/>
    <property type="molecule type" value="Genomic_DNA"/>
</dbReference>
<dbReference type="GO" id="GO:0016020">
    <property type="term" value="C:membrane"/>
    <property type="evidence" value="ECO:0007669"/>
    <property type="project" value="InterPro"/>
</dbReference>
<comment type="function">
    <text evidence="9">Ca(+)/H(+) antiporter that extrudes calcium in exchange for external protons.</text>
</comment>
<feature type="transmembrane region" description="Helical" evidence="9">
    <location>
        <begin position="67"/>
        <end position="88"/>
    </location>
</feature>
<keyword evidence="8 9" id="KW-0472">Membrane</keyword>
<keyword evidence="5 9" id="KW-0106">Calcium</keyword>
<evidence type="ECO:0000256" key="6">
    <source>
        <dbReference type="ARBA" id="ARBA00022989"/>
    </source>
</evidence>
<dbReference type="InterPro" id="IPR004713">
    <property type="entry name" value="CaH_exchang"/>
</dbReference>
<proteinExistence type="inferred from homology"/>
<feature type="transmembrane region" description="Helical" evidence="9">
    <location>
        <begin position="133"/>
        <end position="153"/>
    </location>
</feature>
<reference evidence="12" key="1">
    <citation type="submission" date="2018-06" db="EMBL/GenBank/DDBJ databases">
        <title>Aestuariibacter litoralis strain KCTC 52945T.</title>
        <authorList>
            <person name="Li X."/>
            <person name="Salam N."/>
            <person name="Li J.-L."/>
            <person name="Chen Y.-M."/>
            <person name="Yang Z.-W."/>
            <person name="Zhang L.-Y."/>
            <person name="Han M.-X."/>
            <person name="Xiao M."/>
            <person name="Li W.-J."/>
        </authorList>
    </citation>
    <scope>NUCLEOTIDE SEQUENCE [LARGE SCALE GENOMIC DNA]</scope>
    <source>
        <strain evidence="12">KCTC 52945</strain>
    </source>
</reference>
<feature type="domain" description="Sodium/calcium exchanger membrane region" evidence="10">
    <location>
        <begin position="35"/>
        <end position="185"/>
    </location>
</feature>
<evidence type="ECO:0000256" key="8">
    <source>
        <dbReference type="ARBA" id="ARBA00023136"/>
    </source>
</evidence>
<dbReference type="InterPro" id="IPR004837">
    <property type="entry name" value="NaCa_Exmemb"/>
</dbReference>
<evidence type="ECO:0000256" key="7">
    <source>
        <dbReference type="ARBA" id="ARBA00023065"/>
    </source>
</evidence>
<dbReference type="PANTHER" id="PTHR31503:SF22">
    <property type="entry name" value="VACUOLAR CALCIUM ION TRANSPORTER"/>
    <property type="match status" value="1"/>
</dbReference>
<dbReference type="Pfam" id="PF01699">
    <property type="entry name" value="Na_Ca_ex"/>
    <property type="match status" value="2"/>
</dbReference>
<evidence type="ECO:0000256" key="5">
    <source>
        <dbReference type="ARBA" id="ARBA00022837"/>
    </source>
</evidence>
<feature type="transmembrane region" description="Helical" evidence="9">
    <location>
        <begin position="334"/>
        <end position="356"/>
    </location>
</feature>
<dbReference type="InterPro" id="IPR004798">
    <property type="entry name" value="CAX-like"/>
</dbReference>
<dbReference type="GO" id="GO:0012505">
    <property type="term" value="C:endomembrane system"/>
    <property type="evidence" value="ECO:0007669"/>
    <property type="project" value="UniProtKB-SubCell"/>
</dbReference>
<evidence type="ECO:0000256" key="9">
    <source>
        <dbReference type="RuleBase" id="RU365028"/>
    </source>
</evidence>
<feature type="transmembrane region" description="Helical" evidence="9">
    <location>
        <begin position="100"/>
        <end position="121"/>
    </location>
</feature>
<dbReference type="AlphaFoldDB" id="A0A2W2AXH7"/>
<feature type="transmembrane region" description="Helical" evidence="9">
    <location>
        <begin position="165"/>
        <end position="183"/>
    </location>
</feature>
<gene>
    <name evidence="11" type="primary">cax</name>
    <name evidence="11" type="ORF">DK847_08340</name>
</gene>
<evidence type="ECO:0000313" key="11">
    <source>
        <dbReference type="EMBL" id="PZF77320.1"/>
    </source>
</evidence>
<dbReference type="NCBIfam" id="TIGR00378">
    <property type="entry name" value="cax"/>
    <property type="match status" value="1"/>
</dbReference>
<feature type="transmembrane region" description="Helical" evidence="9">
    <location>
        <begin position="204"/>
        <end position="224"/>
    </location>
</feature>